<accession>A0A8H9IE44</accession>
<gene>
    <name evidence="1" type="ORF">GCM10011274_40150</name>
</gene>
<protein>
    <submittedName>
        <fullName evidence="1">Uncharacterized protein</fullName>
    </submittedName>
</protein>
<evidence type="ECO:0000313" key="2">
    <source>
        <dbReference type="Proteomes" id="UP000622604"/>
    </source>
</evidence>
<evidence type="ECO:0000313" key="1">
    <source>
        <dbReference type="EMBL" id="GGZ77990.1"/>
    </source>
</evidence>
<dbReference type="EMBL" id="BMZC01000014">
    <property type="protein sequence ID" value="GGZ77990.1"/>
    <property type="molecule type" value="Genomic_DNA"/>
</dbReference>
<proteinExistence type="predicted"/>
<dbReference type="Proteomes" id="UP000622604">
    <property type="component" value="Unassembled WGS sequence"/>
</dbReference>
<dbReference type="RefSeq" id="WP_013755381.1">
    <property type="nucleotide sequence ID" value="NZ_BMZC01000014.1"/>
</dbReference>
<dbReference type="AlphaFoldDB" id="A0A8H9IE44"/>
<organism evidence="1 2">
    <name type="scientific">Paraglaciecola chathamensis</name>
    <dbReference type="NCBI Taxonomy" id="368405"/>
    <lineage>
        <taxon>Bacteria</taxon>
        <taxon>Pseudomonadati</taxon>
        <taxon>Pseudomonadota</taxon>
        <taxon>Gammaproteobacteria</taxon>
        <taxon>Alteromonadales</taxon>
        <taxon>Alteromonadaceae</taxon>
        <taxon>Paraglaciecola</taxon>
    </lineage>
</organism>
<name>A0A8H9IE44_9ALTE</name>
<sequence length="118" mass="12734">MNTLTFKTNDVVKSIATGNVAGFQLTLKVDDLLLVNARKLADGKSLTVQDEASVIEWLELKALSIRTNTGCDLKQVNIKLTKANDITVLADGVVILSSELMVHKARIDNGVLSGLLEL</sequence>
<reference evidence="1" key="2">
    <citation type="submission" date="2020-09" db="EMBL/GenBank/DDBJ databases">
        <authorList>
            <person name="Sun Q."/>
            <person name="Kim S."/>
        </authorList>
    </citation>
    <scope>NUCLEOTIDE SEQUENCE</scope>
    <source>
        <strain evidence="1">KCTC 32337</strain>
    </source>
</reference>
<reference evidence="1" key="1">
    <citation type="journal article" date="2014" name="Int. J. Syst. Evol. Microbiol.">
        <title>Complete genome sequence of Corynebacterium casei LMG S-19264T (=DSM 44701T), isolated from a smear-ripened cheese.</title>
        <authorList>
            <consortium name="US DOE Joint Genome Institute (JGI-PGF)"/>
            <person name="Walter F."/>
            <person name="Albersmeier A."/>
            <person name="Kalinowski J."/>
            <person name="Ruckert C."/>
        </authorList>
    </citation>
    <scope>NUCLEOTIDE SEQUENCE</scope>
    <source>
        <strain evidence="1">KCTC 32337</strain>
    </source>
</reference>
<comment type="caution">
    <text evidence="1">The sequence shown here is derived from an EMBL/GenBank/DDBJ whole genome shotgun (WGS) entry which is preliminary data.</text>
</comment>